<gene>
    <name evidence="1" type="ORF">NECAME_10501</name>
</gene>
<evidence type="ECO:0000313" key="2">
    <source>
        <dbReference type="Proteomes" id="UP000053676"/>
    </source>
</evidence>
<dbReference type="KEGG" id="nai:NECAME_10501"/>
<reference evidence="2" key="1">
    <citation type="journal article" date="2014" name="Nat. Genet.">
        <title>Genome of the human hookworm Necator americanus.</title>
        <authorList>
            <person name="Tang Y.T."/>
            <person name="Gao X."/>
            <person name="Rosa B.A."/>
            <person name="Abubucker S."/>
            <person name="Hallsworth-Pepin K."/>
            <person name="Martin J."/>
            <person name="Tyagi R."/>
            <person name="Heizer E."/>
            <person name="Zhang X."/>
            <person name="Bhonagiri-Palsikar V."/>
            <person name="Minx P."/>
            <person name="Warren W.C."/>
            <person name="Wang Q."/>
            <person name="Zhan B."/>
            <person name="Hotez P.J."/>
            <person name="Sternberg P.W."/>
            <person name="Dougall A."/>
            <person name="Gaze S.T."/>
            <person name="Mulvenna J."/>
            <person name="Sotillo J."/>
            <person name="Ranganathan S."/>
            <person name="Rabelo E.M."/>
            <person name="Wilson R.K."/>
            <person name="Felgner P.L."/>
            <person name="Bethony J."/>
            <person name="Hawdon J.M."/>
            <person name="Gasser R.B."/>
            <person name="Loukas A."/>
            <person name="Mitreva M."/>
        </authorList>
    </citation>
    <scope>NUCLEOTIDE SEQUENCE [LARGE SCALE GENOMIC DNA]</scope>
</reference>
<keyword evidence="2" id="KW-1185">Reference proteome</keyword>
<dbReference type="AlphaFoldDB" id="W2TAF9"/>
<name>W2TAF9_NECAM</name>
<sequence>MKQHLHLRQFPLIACYRLSKQRDFISGYSGYLAYLKYKEVNSSMISTGSIFTCRNRLRDGSRKE</sequence>
<dbReference type="Proteomes" id="UP000053676">
    <property type="component" value="Unassembled WGS sequence"/>
</dbReference>
<protein>
    <submittedName>
        <fullName evidence="1">Uncharacterized protein</fullName>
    </submittedName>
</protein>
<organism evidence="1 2">
    <name type="scientific">Necator americanus</name>
    <name type="common">Human hookworm</name>
    <dbReference type="NCBI Taxonomy" id="51031"/>
    <lineage>
        <taxon>Eukaryota</taxon>
        <taxon>Metazoa</taxon>
        <taxon>Ecdysozoa</taxon>
        <taxon>Nematoda</taxon>
        <taxon>Chromadorea</taxon>
        <taxon>Rhabditida</taxon>
        <taxon>Rhabditina</taxon>
        <taxon>Rhabditomorpha</taxon>
        <taxon>Strongyloidea</taxon>
        <taxon>Ancylostomatidae</taxon>
        <taxon>Bunostominae</taxon>
        <taxon>Necator</taxon>
    </lineage>
</organism>
<dbReference type="EMBL" id="KI660020">
    <property type="protein sequence ID" value="ETN78181.1"/>
    <property type="molecule type" value="Genomic_DNA"/>
</dbReference>
<evidence type="ECO:0000313" key="1">
    <source>
        <dbReference type="EMBL" id="ETN78181.1"/>
    </source>
</evidence>
<accession>W2TAF9</accession>
<proteinExistence type="predicted"/>